<dbReference type="SUPFAM" id="SSF55729">
    <property type="entry name" value="Acyl-CoA N-acyltransferases (Nat)"/>
    <property type="match status" value="1"/>
</dbReference>
<organism evidence="2 3">
    <name type="scientific">Hymenobacter aerilatus</name>
    <dbReference type="NCBI Taxonomy" id="2932251"/>
    <lineage>
        <taxon>Bacteria</taxon>
        <taxon>Pseudomonadati</taxon>
        <taxon>Bacteroidota</taxon>
        <taxon>Cytophagia</taxon>
        <taxon>Cytophagales</taxon>
        <taxon>Hymenobacteraceae</taxon>
        <taxon>Hymenobacter</taxon>
    </lineage>
</organism>
<reference evidence="2 3" key="1">
    <citation type="submission" date="2022-04" db="EMBL/GenBank/DDBJ databases">
        <title>Hymenobacter sp. isolated from the air.</title>
        <authorList>
            <person name="Won M."/>
            <person name="Lee C.-M."/>
            <person name="Woen H.-Y."/>
            <person name="Kwon S.-W."/>
        </authorList>
    </citation>
    <scope>NUCLEOTIDE SEQUENCE [LARGE SCALE GENOMIC DNA]</scope>
    <source>
        <strain evidence="3">5413 J-13</strain>
    </source>
</reference>
<evidence type="ECO:0000313" key="3">
    <source>
        <dbReference type="Proteomes" id="UP000829925"/>
    </source>
</evidence>
<evidence type="ECO:0000313" key="2">
    <source>
        <dbReference type="EMBL" id="UOR07291.1"/>
    </source>
</evidence>
<protein>
    <submittedName>
        <fullName evidence="2">GNAT family N-acetyltransferase</fullName>
        <ecNumber evidence="2">2.3.1.-</ecNumber>
    </submittedName>
</protein>
<dbReference type="Gene3D" id="3.40.630.30">
    <property type="match status" value="1"/>
</dbReference>
<feature type="domain" description="BioF2-like acetyltransferase" evidence="1">
    <location>
        <begin position="171"/>
        <end position="297"/>
    </location>
</feature>
<dbReference type="Pfam" id="PF13480">
    <property type="entry name" value="Acetyltransf_6"/>
    <property type="match status" value="1"/>
</dbReference>
<proteinExistence type="predicted"/>
<dbReference type="EC" id="2.3.1.-" evidence="2"/>
<dbReference type="GO" id="GO:0016746">
    <property type="term" value="F:acyltransferase activity"/>
    <property type="evidence" value="ECO:0007669"/>
    <property type="project" value="UniProtKB-KW"/>
</dbReference>
<dbReference type="AlphaFoldDB" id="A0A8T9T0X9"/>
<dbReference type="EMBL" id="CP095053">
    <property type="protein sequence ID" value="UOR07291.1"/>
    <property type="molecule type" value="Genomic_DNA"/>
</dbReference>
<accession>A0A8T9T0X9</accession>
<dbReference type="Proteomes" id="UP000829925">
    <property type="component" value="Chromosome"/>
</dbReference>
<name>A0A8T9T0X9_9BACT</name>
<keyword evidence="3" id="KW-1185">Reference proteome</keyword>
<keyword evidence="2" id="KW-0012">Acyltransferase</keyword>
<dbReference type="KEGG" id="haei:MUN82_09365"/>
<keyword evidence="2" id="KW-0808">Transferase</keyword>
<dbReference type="InterPro" id="IPR038740">
    <property type="entry name" value="BioF2-like_GNAT_dom"/>
</dbReference>
<gene>
    <name evidence="2" type="ORF">MUN82_09365</name>
</gene>
<dbReference type="RefSeq" id="WP_245096931.1">
    <property type="nucleotide sequence ID" value="NZ_CP095053.1"/>
</dbReference>
<sequence>MLLFSASLSPLDDRYWLRCAVLPTSEPTLPLAYEPYLYLRPAYLALHPAPGEVVFFYLEDHQQGQTVGHWPLVIAAQHAHSSWQAPFGGVQIAPSVPATTVRAFVTAAHQALAAAGVGEVHLRAYPTSYDEAASALLLPVFEELSYRTTLTETNYTLPLAHSFEDGLHPSARRRLRKCHQHGLRVEQETPLFLPLAYEFMQQCRQEKGLPPVWPLEQLQAQFRAFPNDQFLFSVRDATGTWAALTVLIRLNDEVLYCIHPASSLQWNTFSPVILLMQGLHAFGQASGYRLLDLGTATFPTGPSESLLTFRRHLGGVSGPRLTLEWQSGEQVRR</sequence>
<dbReference type="InterPro" id="IPR016181">
    <property type="entry name" value="Acyl_CoA_acyltransferase"/>
</dbReference>
<evidence type="ECO:0000259" key="1">
    <source>
        <dbReference type="Pfam" id="PF13480"/>
    </source>
</evidence>